<sequence>MGFTHESNSKFQTASFSQHYRGQSPRYNVHRWGKGRLKTGGAIFAETSAVIPAHAEIQM</sequence>
<dbReference type="EMBL" id="ACKO02000005">
    <property type="protein sequence ID" value="EET45064.1"/>
    <property type="molecule type" value="Genomic_DNA"/>
</dbReference>
<name>C6M3S8_NEISI</name>
<gene>
    <name evidence="2" type="ORF">NEISICOT_01058</name>
</gene>
<reference evidence="2" key="1">
    <citation type="submission" date="2009-07" db="EMBL/GenBank/DDBJ databases">
        <authorList>
            <person name="Weinstock G."/>
            <person name="Sodergren E."/>
            <person name="Clifton S."/>
            <person name="Fulton L."/>
            <person name="Fulton B."/>
            <person name="Courtney L."/>
            <person name="Fronick C."/>
            <person name="Harrison M."/>
            <person name="Strong C."/>
            <person name="Farmer C."/>
            <person name="Delahaunty K."/>
            <person name="Markovic C."/>
            <person name="Hall O."/>
            <person name="Minx P."/>
            <person name="Tomlinson C."/>
            <person name="Mitreva M."/>
            <person name="Nelson J."/>
            <person name="Hou S."/>
            <person name="Wollam A."/>
            <person name="Pepin K.H."/>
            <person name="Johnson M."/>
            <person name="Bhonagiri V."/>
            <person name="Nash W.E."/>
            <person name="Warren W."/>
            <person name="Chinwalla A."/>
            <person name="Mardis E.R."/>
            <person name="Wilson R.K."/>
        </authorList>
    </citation>
    <scope>NUCLEOTIDE SEQUENCE [LARGE SCALE GENOMIC DNA]</scope>
    <source>
        <strain evidence="2">ATCC 29256</strain>
    </source>
</reference>
<dbReference type="AlphaFoldDB" id="C6M3S8"/>
<protein>
    <submittedName>
        <fullName evidence="2">Uncharacterized protein</fullName>
    </submittedName>
</protein>
<evidence type="ECO:0000313" key="3">
    <source>
        <dbReference type="Proteomes" id="UP000005365"/>
    </source>
</evidence>
<comment type="caution">
    <text evidence="2">The sequence shown here is derived from an EMBL/GenBank/DDBJ whole genome shotgun (WGS) entry which is preliminary data.</text>
</comment>
<dbReference type="Proteomes" id="UP000005365">
    <property type="component" value="Unassembled WGS sequence"/>
</dbReference>
<proteinExistence type="predicted"/>
<organism evidence="2 3">
    <name type="scientific">Neisseria sicca ATCC 29256</name>
    <dbReference type="NCBI Taxonomy" id="547045"/>
    <lineage>
        <taxon>Bacteria</taxon>
        <taxon>Pseudomonadati</taxon>
        <taxon>Pseudomonadota</taxon>
        <taxon>Betaproteobacteria</taxon>
        <taxon>Neisseriales</taxon>
        <taxon>Neisseriaceae</taxon>
        <taxon>Neisseria</taxon>
    </lineage>
</organism>
<feature type="compositionally biased region" description="Polar residues" evidence="1">
    <location>
        <begin position="1"/>
        <end position="21"/>
    </location>
</feature>
<accession>C6M3S8</accession>
<evidence type="ECO:0000256" key="1">
    <source>
        <dbReference type="SAM" id="MobiDB-lite"/>
    </source>
</evidence>
<evidence type="ECO:0000313" key="2">
    <source>
        <dbReference type="EMBL" id="EET45064.1"/>
    </source>
</evidence>
<feature type="region of interest" description="Disordered" evidence="1">
    <location>
        <begin position="1"/>
        <end position="27"/>
    </location>
</feature>
<keyword evidence="3" id="KW-1185">Reference proteome</keyword>